<evidence type="ECO:0000313" key="1">
    <source>
        <dbReference type="EMBL" id="KAJ3980511.1"/>
    </source>
</evidence>
<comment type="caution">
    <text evidence="1">The sequence shown here is derived from an EMBL/GenBank/DDBJ whole genome shotgun (WGS) entry which is preliminary data.</text>
</comment>
<accession>A0AA38PRW1</accession>
<organism evidence="1 2">
    <name type="scientific">Lentinula detonsa</name>
    <dbReference type="NCBI Taxonomy" id="2804962"/>
    <lineage>
        <taxon>Eukaryota</taxon>
        <taxon>Fungi</taxon>
        <taxon>Dikarya</taxon>
        <taxon>Basidiomycota</taxon>
        <taxon>Agaricomycotina</taxon>
        <taxon>Agaricomycetes</taxon>
        <taxon>Agaricomycetidae</taxon>
        <taxon>Agaricales</taxon>
        <taxon>Marasmiineae</taxon>
        <taxon>Omphalotaceae</taxon>
        <taxon>Lentinula</taxon>
    </lineage>
</organism>
<sequence length="124" mass="13502">MSSSTNSLPVMLSFPEDRKLAGTSYWAIFRDHLKSVARATGLTGYLNGSISAPPSTMPVSSSTITSTSINSRSPSAEEWELWDGRLAGIIYQNVGDPRSIGINEGMTANAMCYEQTLFLFFLIL</sequence>
<gene>
    <name evidence="1" type="ORF">F5890DRAFT_1557636</name>
</gene>
<dbReference type="AlphaFoldDB" id="A0AA38PRW1"/>
<dbReference type="Proteomes" id="UP001163850">
    <property type="component" value="Unassembled WGS sequence"/>
</dbReference>
<dbReference type="EMBL" id="MU802182">
    <property type="protein sequence ID" value="KAJ3980511.1"/>
    <property type="molecule type" value="Genomic_DNA"/>
</dbReference>
<proteinExistence type="predicted"/>
<reference evidence="1" key="1">
    <citation type="submission" date="2022-08" db="EMBL/GenBank/DDBJ databases">
        <authorList>
            <consortium name="DOE Joint Genome Institute"/>
            <person name="Min B."/>
            <person name="Riley R."/>
            <person name="Sierra-Patev S."/>
            <person name="Naranjo-Ortiz M."/>
            <person name="Looney B."/>
            <person name="Konkel Z."/>
            <person name="Slot J.C."/>
            <person name="Sakamoto Y."/>
            <person name="Steenwyk J.L."/>
            <person name="Rokas A."/>
            <person name="Carro J."/>
            <person name="Camarero S."/>
            <person name="Ferreira P."/>
            <person name="Molpeceres G."/>
            <person name="Ruiz-Duenas F.J."/>
            <person name="Serrano A."/>
            <person name="Henrissat B."/>
            <person name="Drula E."/>
            <person name="Hughes K.W."/>
            <person name="Mata J.L."/>
            <person name="Ishikawa N.K."/>
            <person name="Vargas-Isla R."/>
            <person name="Ushijima S."/>
            <person name="Smith C.A."/>
            <person name="Ahrendt S."/>
            <person name="Andreopoulos W."/>
            <person name="He G."/>
            <person name="Labutti K."/>
            <person name="Lipzen A."/>
            <person name="Ng V."/>
            <person name="Sandor L."/>
            <person name="Barry K."/>
            <person name="Martinez A.T."/>
            <person name="Xiao Y."/>
            <person name="Gibbons J.G."/>
            <person name="Terashima K."/>
            <person name="Hibbett D.S."/>
            <person name="Grigoriev I.V."/>
        </authorList>
    </citation>
    <scope>NUCLEOTIDE SEQUENCE</scope>
    <source>
        <strain evidence="1">TFB7829</strain>
    </source>
</reference>
<name>A0AA38PRW1_9AGAR</name>
<evidence type="ECO:0000313" key="2">
    <source>
        <dbReference type="Proteomes" id="UP001163850"/>
    </source>
</evidence>
<protein>
    <submittedName>
        <fullName evidence="1">Uncharacterized protein</fullName>
    </submittedName>
</protein>